<organism evidence="3">
    <name type="scientific">marine metagenome</name>
    <dbReference type="NCBI Taxonomy" id="408172"/>
    <lineage>
        <taxon>unclassified sequences</taxon>
        <taxon>metagenomes</taxon>
        <taxon>ecological metagenomes</taxon>
    </lineage>
</organism>
<keyword evidence="2" id="KW-0812">Transmembrane</keyword>
<evidence type="ECO:0000313" key="3">
    <source>
        <dbReference type="EMBL" id="SVC48197.1"/>
    </source>
</evidence>
<evidence type="ECO:0000256" key="1">
    <source>
        <dbReference type="SAM" id="Coils"/>
    </source>
</evidence>
<proteinExistence type="predicted"/>
<sequence>MTDDIENGAETDHELILLLKMQIEDLTEHITQTEKNLGASQQDLHDTAEQLAIHEKLSAQHTILSSIFYGVLGLIVMMGVLVLVGWITKQTTIEREMAFFERIILVFIG</sequence>
<feature type="coiled-coil region" evidence="1">
    <location>
        <begin position="16"/>
        <end position="43"/>
    </location>
</feature>
<keyword evidence="2" id="KW-1133">Transmembrane helix</keyword>
<keyword evidence="2" id="KW-0472">Membrane</keyword>
<keyword evidence="1" id="KW-0175">Coiled coil</keyword>
<evidence type="ECO:0000256" key="2">
    <source>
        <dbReference type="SAM" id="Phobius"/>
    </source>
</evidence>
<name>A0A382MKB3_9ZZZZ</name>
<feature type="transmembrane region" description="Helical" evidence="2">
    <location>
        <begin position="67"/>
        <end position="87"/>
    </location>
</feature>
<protein>
    <submittedName>
        <fullName evidence="3">Uncharacterized protein</fullName>
    </submittedName>
</protein>
<feature type="non-terminal residue" evidence="3">
    <location>
        <position position="109"/>
    </location>
</feature>
<dbReference type="AlphaFoldDB" id="A0A382MKB3"/>
<reference evidence="3" key="1">
    <citation type="submission" date="2018-05" db="EMBL/GenBank/DDBJ databases">
        <authorList>
            <person name="Lanie J.A."/>
            <person name="Ng W.-L."/>
            <person name="Kazmierczak K.M."/>
            <person name="Andrzejewski T.M."/>
            <person name="Davidsen T.M."/>
            <person name="Wayne K.J."/>
            <person name="Tettelin H."/>
            <person name="Glass J.I."/>
            <person name="Rusch D."/>
            <person name="Podicherti R."/>
            <person name="Tsui H.-C.T."/>
            <person name="Winkler M.E."/>
        </authorList>
    </citation>
    <scope>NUCLEOTIDE SEQUENCE</scope>
</reference>
<gene>
    <name evidence="3" type="ORF">METZ01_LOCUS301051</name>
</gene>
<accession>A0A382MKB3</accession>
<dbReference type="EMBL" id="UINC01093626">
    <property type="protein sequence ID" value="SVC48197.1"/>
    <property type="molecule type" value="Genomic_DNA"/>
</dbReference>